<sequence>MDRLSRNRQRGSVNVDDRLRTQSVRQSIRETADDRSRDALTGTEPV</sequence>
<dbReference type="RefSeq" id="WP_338009135.1">
    <property type="nucleotide sequence ID" value="NZ_JAOPKB010000018.1"/>
</dbReference>
<dbReference type="Proteomes" id="UP001320972">
    <property type="component" value="Unassembled WGS sequence"/>
</dbReference>
<evidence type="ECO:0000256" key="1">
    <source>
        <dbReference type="SAM" id="MobiDB-lite"/>
    </source>
</evidence>
<keyword evidence="3" id="KW-1185">Reference proteome</keyword>
<comment type="caution">
    <text evidence="2">The sequence shown here is derived from an EMBL/GenBank/DDBJ whole genome shotgun (WGS) entry which is preliminary data.</text>
</comment>
<evidence type="ECO:0000313" key="3">
    <source>
        <dbReference type="Proteomes" id="UP001320972"/>
    </source>
</evidence>
<gene>
    <name evidence="2" type="ORF">OB955_22185</name>
</gene>
<name>A0ABT2QKE8_9EURY</name>
<dbReference type="EMBL" id="JAOPKB010000018">
    <property type="protein sequence ID" value="MCU4975405.1"/>
    <property type="molecule type" value="Genomic_DNA"/>
</dbReference>
<organism evidence="2 3">
    <name type="scientific">Natronoglomus mannanivorans</name>
    <dbReference type="NCBI Taxonomy" id="2979990"/>
    <lineage>
        <taxon>Archaea</taxon>
        <taxon>Methanobacteriati</taxon>
        <taxon>Methanobacteriota</taxon>
        <taxon>Stenosarchaea group</taxon>
        <taxon>Halobacteria</taxon>
        <taxon>Halobacteriales</taxon>
        <taxon>Natrialbaceae</taxon>
        <taxon>Natronoglomus</taxon>
    </lineage>
</organism>
<accession>A0ABT2QKE8</accession>
<feature type="compositionally biased region" description="Basic and acidic residues" evidence="1">
    <location>
        <begin position="27"/>
        <end position="38"/>
    </location>
</feature>
<feature type="region of interest" description="Disordered" evidence="1">
    <location>
        <begin position="1"/>
        <end position="46"/>
    </location>
</feature>
<protein>
    <submittedName>
        <fullName evidence="2">Uncharacterized protein</fullName>
    </submittedName>
</protein>
<proteinExistence type="predicted"/>
<evidence type="ECO:0000313" key="2">
    <source>
        <dbReference type="EMBL" id="MCU4975405.1"/>
    </source>
</evidence>
<reference evidence="2 3" key="1">
    <citation type="submission" date="2022-09" db="EMBL/GenBank/DDBJ databases">
        <title>Enrichment on poylsaccharides allowed isolation of novel metabolic and taxonomic groups of Haloarchaea.</title>
        <authorList>
            <person name="Sorokin D.Y."/>
            <person name="Elcheninov A.G."/>
            <person name="Khizhniak T.V."/>
            <person name="Kolganova T.V."/>
            <person name="Kublanov I.V."/>
        </authorList>
    </citation>
    <scope>NUCLEOTIDE SEQUENCE [LARGE SCALE GENOMIC DNA]</scope>
    <source>
        <strain evidence="2 3">AArc-m2/3/4</strain>
    </source>
</reference>